<comment type="caution">
    <text evidence="1">The sequence shown here is derived from an EMBL/GenBank/DDBJ whole genome shotgun (WGS) entry which is preliminary data.</text>
</comment>
<evidence type="ECO:0000313" key="1">
    <source>
        <dbReference type="EMBL" id="KAI8553344.1"/>
    </source>
</evidence>
<gene>
    <name evidence="1" type="ORF">RHMOL_Rhmol05G0008100</name>
</gene>
<proteinExistence type="predicted"/>
<evidence type="ECO:0000313" key="2">
    <source>
        <dbReference type="Proteomes" id="UP001062846"/>
    </source>
</evidence>
<protein>
    <submittedName>
        <fullName evidence="1">Uncharacterized protein</fullName>
    </submittedName>
</protein>
<name>A0ACC0NKL0_RHOML</name>
<reference evidence="1" key="1">
    <citation type="submission" date="2022-02" db="EMBL/GenBank/DDBJ databases">
        <title>Plant Genome Project.</title>
        <authorList>
            <person name="Zhang R.-G."/>
        </authorList>
    </citation>
    <scope>NUCLEOTIDE SEQUENCE</scope>
    <source>
        <strain evidence="1">AT1</strain>
    </source>
</reference>
<keyword evidence="2" id="KW-1185">Reference proteome</keyword>
<sequence length="137" mass="14360">MGRKHRGHGSLGEEKPGSAAHQGRTGAVAGSFACGYSCEKGDAFVFVEDLASDLVKRHPQLALAQTYHDNDSGLGAIARNVKAFPSDYSTHKADSEFSLNGAALSEHPYPDGLGTDGDAGKKGKYWCGCGLVAKPHN</sequence>
<accession>A0ACC0NKL0</accession>
<dbReference type="EMBL" id="CM046392">
    <property type="protein sequence ID" value="KAI8553344.1"/>
    <property type="molecule type" value="Genomic_DNA"/>
</dbReference>
<organism evidence="1 2">
    <name type="scientific">Rhododendron molle</name>
    <name type="common">Chinese azalea</name>
    <name type="synonym">Azalea mollis</name>
    <dbReference type="NCBI Taxonomy" id="49168"/>
    <lineage>
        <taxon>Eukaryota</taxon>
        <taxon>Viridiplantae</taxon>
        <taxon>Streptophyta</taxon>
        <taxon>Embryophyta</taxon>
        <taxon>Tracheophyta</taxon>
        <taxon>Spermatophyta</taxon>
        <taxon>Magnoliopsida</taxon>
        <taxon>eudicotyledons</taxon>
        <taxon>Gunneridae</taxon>
        <taxon>Pentapetalae</taxon>
        <taxon>asterids</taxon>
        <taxon>Ericales</taxon>
        <taxon>Ericaceae</taxon>
        <taxon>Ericoideae</taxon>
        <taxon>Rhodoreae</taxon>
        <taxon>Rhododendron</taxon>
    </lineage>
</organism>
<dbReference type="Proteomes" id="UP001062846">
    <property type="component" value="Chromosome 5"/>
</dbReference>